<dbReference type="InterPro" id="IPR036411">
    <property type="entry name" value="TorD-like_sf"/>
</dbReference>
<sequence length="166" mass="18289" precursor="true">MKIFDQYSELLRYPSEKAVFSNGVDSLERAGTAHLKYYEFGNLQEEYVDSFDFSEKSSLMITVHLTEEEKERSNILAGFASFQKTYGGSCGNASPDYLPDLLNALQDAAGRTGGLNDACLMSGILLRAVEKIETALTRSGSVYLPVLCGLKEELCLFAENQEVSDA</sequence>
<protein>
    <submittedName>
        <fullName evidence="1">Chaperone</fullName>
    </submittedName>
</protein>
<dbReference type="OrthoDB" id="8478585at2"/>
<dbReference type="SUPFAM" id="SSF89155">
    <property type="entry name" value="TorD-like"/>
    <property type="match status" value="1"/>
</dbReference>
<name>D4H1S1_DENA2</name>
<dbReference type="KEGG" id="dap:Dacet_2068"/>
<dbReference type="EMBL" id="CP001968">
    <property type="protein sequence ID" value="ADD68831.1"/>
    <property type="molecule type" value="Genomic_DNA"/>
</dbReference>
<organism evidence="1 2">
    <name type="scientific">Denitrovibrio acetiphilus (strain DSM 12809 / NBRC 114555 / N2460)</name>
    <dbReference type="NCBI Taxonomy" id="522772"/>
    <lineage>
        <taxon>Bacteria</taxon>
        <taxon>Pseudomonadati</taxon>
        <taxon>Deferribacterota</taxon>
        <taxon>Deferribacteres</taxon>
        <taxon>Deferribacterales</taxon>
        <taxon>Geovibrionaceae</taxon>
        <taxon>Denitrovibrio</taxon>
    </lineage>
</organism>
<dbReference type="InParanoid" id="D4H1S1"/>
<dbReference type="RefSeq" id="WP_013011335.1">
    <property type="nucleotide sequence ID" value="NC_013943.1"/>
</dbReference>
<dbReference type="eggNOG" id="COG2180">
    <property type="taxonomic scope" value="Bacteria"/>
</dbReference>
<keyword evidence="2" id="KW-1185">Reference proteome</keyword>
<dbReference type="STRING" id="522772.Dacet_2068"/>
<reference evidence="1 2" key="1">
    <citation type="journal article" date="2010" name="Stand. Genomic Sci.">
        <title>Complete genome sequence of Denitrovibrio acetiphilus type strain (N2460).</title>
        <authorList>
            <person name="Kiss H."/>
            <person name="Lang E."/>
            <person name="Lapidus A."/>
            <person name="Copeland A."/>
            <person name="Nolan M."/>
            <person name="Glavina Del Rio T."/>
            <person name="Chen F."/>
            <person name="Lucas S."/>
            <person name="Tice H."/>
            <person name="Cheng J.F."/>
            <person name="Han C."/>
            <person name="Goodwin L."/>
            <person name="Pitluck S."/>
            <person name="Liolios K."/>
            <person name="Pati A."/>
            <person name="Ivanova N."/>
            <person name="Mavromatis K."/>
            <person name="Chen A."/>
            <person name="Palaniappan K."/>
            <person name="Land M."/>
            <person name="Hauser L."/>
            <person name="Chang Y.J."/>
            <person name="Jeffries C.D."/>
            <person name="Detter J.C."/>
            <person name="Brettin T."/>
            <person name="Spring S."/>
            <person name="Rohde M."/>
            <person name="Goker M."/>
            <person name="Woyke T."/>
            <person name="Bristow J."/>
            <person name="Eisen J.A."/>
            <person name="Markowitz V."/>
            <person name="Hugenholtz P."/>
            <person name="Kyrpides N.C."/>
            <person name="Klenk H.P."/>
        </authorList>
    </citation>
    <scope>NUCLEOTIDE SEQUENCE [LARGE SCALE GENOMIC DNA]</scope>
    <source>
        <strain evidence="2">DSM 12809 / NBRC 114555 / N2460</strain>
    </source>
</reference>
<dbReference type="AlphaFoldDB" id="D4H1S1"/>
<dbReference type="PaxDb" id="522772-Dacet_2068"/>
<proteinExistence type="predicted"/>
<evidence type="ECO:0000313" key="2">
    <source>
        <dbReference type="Proteomes" id="UP000002012"/>
    </source>
</evidence>
<evidence type="ECO:0000313" key="1">
    <source>
        <dbReference type="EMBL" id="ADD68831.1"/>
    </source>
</evidence>
<gene>
    <name evidence="1" type="ordered locus">Dacet_2068</name>
</gene>
<accession>D4H1S1</accession>
<dbReference type="HOGENOM" id="CLU_1600029_0_0_0"/>
<dbReference type="Proteomes" id="UP000002012">
    <property type="component" value="Chromosome"/>
</dbReference>